<sequence>MSKFFEPIGMCARQFANIAEPAIIAFSVAGLTGGTLATLGILAEHARGRGSARTLAADDVTCGGEA</sequence>
<accession>A0A1U6I2G4</accession>
<keyword evidence="1" id="KW-1133">Transmembrane helix</keyword>
<evidence type="ECO:0000256" key="1">
    <source>
        <dbReference type="SAM" id="Phobius"/>
    </source>
</evidence>
<dbReference type="AlphaFoldDB" id="A0A1U6I2G4"/>
<dbReference type="EMBL" id="FVZE01000004">
    <property type="protein sequence ID" value="SLK02194.1"/>
    <property type="molecule type" value="Genomic_DNA"/>
</dbReference>
<protein>
    <submittedName>
        <fullName evidence="2">Uncharacterized protein</fullName>
    </submittedName>
</protein>
<evidence type="ECO:0000313" key="3">
    <source>
        <dbReference type="Proteomes" id="UP000190989"/>
    </source>
</evidence>
<keyword evidence="3" id="KW-1185">Reference proteome</keyword>
<keyword evidence="1" id="KW-0472">Membrane</keyword>
<dbReference type="RefSeq" id="WP_245829200.1">
    <property type="nucleotide sequence ID" value="NZ_FVZE01000004.1"/>
</dbReference>
<name>A0A1U6I2G4_9SPHN</name>
<reference evidence="3" key="1">
    <citation type="submission" date="2017-02" db="EMBL/GenBank/DDBJ databases">
        <authorList>
            <person name="Varghese N."/>
            <person name="Submissions S."/>
        </authorList>
    </citation>
    <scope>NUCLEOTIDE SEQUENCE [LARGE SCALE GENOMIC DNA]</scope>
    <source>
        <strain evidence="3">SM117</strain>
    </source>
</reference>
<organism evidence="2 3">
    <name type="scientific">Novosphingobium mathurense</name>
    <dbReference type="NCBI Taxonomy" id="428990"/>
    <lineage>
        <taxon>Bacteria</taxon>
        <taxon>Pseudomonadati</taxon>
        <taxon>Pseudomonadota</taxon>
        <taxon>Alphaproteobacteria</taxon>
        <taxon>Sphingomonadales</taxon>
        <taxon>Sphingomonadaceae</taxon>
        <taxon>Novosphingobium</taxon>
    </lineage>
</organism>
<evidence type="ECO:0000313" key="2">
    <source>
        <dbReference type="EMBL" id="SLK02194.1"/>
    </source>
</evidence>
<feature type="transmembrane region" description="Helical" evidence="1">
    <location>
        <begin position="22"/>
        <end position="43"/>
    </location>
</feature>
<proteinExistence type="predicted"/>
<keyword evidence="1" id="KW-0812">Transmembrane</keyword>
<dbReference type="Proteomes" id="UP000190989">
    <property type="component" value="Unassembled WGS sequence"/>
</dbReference>
<gene>
    <name evidence="2" type="ORF">SAMN06295987_10457</name>
</gene>